<sequence>MDDELQPLLAWLSKICGNMFAKPKKAYKEIEDVLSKWDSLLPRVDEYTSENGSITSLLKLHGTIPVEINNSTFYIPVSIWFPRQFPEISPYVYVVPTESMIIKSNSNVNQRGRVTCEYTNAWDSGQKNVILVGLIHELIDIFSKESPVFSKPRESENIISVLKKNETKKVSGGPAILPSPNPVIRDDAQISQPLQPSVMVQDLSPKKNMDRMESLKNDLAKLNMSTPKIQSSTQDKSEDIQNGSQLQPHSSNNLISSSFTNSKRFNTFKGRPPIPLPPTPIPQTPTPSALNPPPPLPPNPPSLNTIPHNSLPSNSLPPNSLPHNPLRSNPLPSTPISPMQSTESMPQKQDVSKNDKLYLAKPSQEQPQIPIPKNNTSINLNPLVDSANNSGSYSPGKSFNSNYNQDKTNPITVLPQENLSNYSNSKKDVALKSNISLIDSDPINDDENRFLGYKIAIVDKLVESMYEFRELHSKLNHNLLKDCAELQSSSTIASLEEKELESLNNRFDKNIKIMRESIDTLKSRQLEFDNAFKEAMENDPQSVEPECLFVGSNVLSEQLISLDSEIHAYDDALYYLSKIMDSKKIELSVYLSQIKNLSQNQFLKKALAAKIRKKLFPQ</sequence>
<feature type="region of interest" description="Disordered" evidence="8">
    <location>
        <begin position="219"/>
        <end position="403"/>
    </location>
</feature>
<dbReference type="STRING" id="133383.A0A1R0GW45"/>
<evidence type="ECO:0000256" key="2">
    <source>
        <dbReference type="ARBA" id="ARBA00009594"/>
    </source>
</evidence>
<evidence type="ECO:0000256" key="7">
    <source>
        <dbReference type="PROSITE-ProRule" id="PRU00644"/>
    </source>
</evidence>
<dbReference type="PROSITE" id="PS51312">
    <property type="entry name" value="SB"/>
    <property type="match status" value="1"/>
</dbReference>
<evidence type="ECO:0000313" key="11">
    <source>
        <dbReference type="EMBL" id="OLY81123.1"/>
    </source>
</evidence>
<proteinExistence type="inferred from homology"/>
<dbReference type="CDD" id="cd11685">
    <property type="entry name" value="UEV_TSG101-like"/>
    <property type="match status" value="1"/>
</dbReference>
<evidence type="ECO:0000256" key="4">
    <source>
        <dbReference type="ARBA" id="ARBA00022753"/>
    </source>
</evidence>
<feature type="domain" description="SB" evidence="9">
    <location>
        <begin position="553"/>
        <end position="618"/>
    </location>
</feature>
<dbReference type="Gene3D" id="3.10.110.10">
    <property type="entry name" value="Ubiquitin Conjugating Enzyme"/>
    <property type="match status" value="1"/>
</dbReference>
<feature type="compositionally biased region" description="Low complexity" evidence="8">
    <location>
        <begin position="302"/>
        <end position="331"/>
    </location>
</feature>
<dbReference type="GO" id="GO:0000813">
    <property type="term" value="C:ESCRT I complex"/>
    <property type="evidence" value="ECO:0007669"/>
    <property type="project" value="TreeGrafter"/>
</dbReference>
<keyword evidence="5 7" id="KW-0653">Protein transport</keyword>
<dbReference type="Pfam" id="PF05743">
    <property type="entry name" value="UEV"/>
    <property type="match status" value="1"/>
</dbReference>
<dbReference type="GO" id="GO:0015031">
    <property type="term" value="P:protein transport"/>
    <property type="evidence" value="ECO:0007669"/>
    <property type="project" value="UniProtKB-UniRule"/>
</dbReference>
<comment type="similarity">
    <text evidence="2">Belongs to the ubiquitin-conjugating enzyme family. UEV subfamily.</text>
</comment>
<organism evidence="11 12">
    <name type="scientific">Smittium mucronatum</name>
    <dbReference type="NCBI Taxonomy" id="133383"/>
    <lineage>
        <taxon>Eukaryota</taxon>
        <taxon>Fungi</taxon>
        <taxon>Fungi incertae sedis</taxon>
        <taxon>Zoopagomycota</taxon>
        <taxon>Kickxellomycotina</taxon>
        <taxon>Harpellomycetes</taxon>
        <taxon>Harpellales</taxon>
        <taxon>Legeriomycetaceae</taxon>
        <taxon>Smittium</taxon>
    </lineage>
</organism>
<dbReference type="InterPro" id="IPR008883">
    <property type="entry name" value="UEV_N"/>
</dbReference>
<reference evidence="11 12" key="1">
    <citation type="journal article" date="2016" name="Mol. Biol. Evol.">
        <title>Genome-Wide Survey of Gut Fungi (Harpellales) Reveals the First Horizontally Transferred Ubiquitin Gene from a Mosquito Host.</title>
        <authorList>
            <person name="Wang Y."/>
            <person name="White M.M."/>
            <person name="Kvist S."/>
            <person name="Moncalvo J.M."/>
        </authorList>
    </citation>
    <scope>NUCLEOTIDE SEQUENCE [LARGE SCALE GENOMIC DNA]</scope>
    <source>
        <strain evidence="11 12">ALG-7-W6</strain>
    </source>
</reference>
<dbReference type="Gene3D" id="6.10.140.820">
    <property type="match status" value="1"/>
</dbReference>
<dbReference type="SUPFAM" id="SSF140111">
    <property type="entry name" value="Endosomal sorting complex assembly domain"/>
    <property type="match status" value="1"/>
</dbReference>
<feature type="compositionally biased region" description="Pro residues" evidence="8">
    <location>
        <begin position="272"/>
        <end position="301"/>
    </location>
</feature>
<evidence type="ECO:0000259" key="10">
    <source>
        <dbReference type="PROSITE" id="PS51322"/>
    </source>
</evidence>
<feature type="domain" description="UEV" evidence="10">
    <location>
        <begin position="7"/>
        <end position="152"/>
    </location>
</feature>
<feature type="compositionally biased region" description="Polar residues" evidence="8">
    <location>
        <begin position="223"/>
        <end position="265"/>
    </location>
</feature>
<dbReference type="OrthoDB" id="306304at2759"/>
<dbReference type="PROSITE" id="PS51322">
    <property type="entry name" value="UEV"/>
    <property type="match status" value="1"/>
</dbReference>
<dbReference type="PANTHER" id="PTHR23306">
    <property type="entry name" value="TUMOR SUSCEPTIBILITY GENE 101 PROTEIN-RELATED"/>
    <property type="match status" value="1"/>
</dbReference>
<evidence type="ECO:0000256" key="6">
    <source>
        <dbReference type="ARBA" id="ARBA00023054"/>
    </source>
</evidence>
<dbReference type="InterPro" id="IPR037202">
    <property type="entry name" value="ESCRT_assembly_dom"/>
</dbReference>
<evidence type="ECO:0000256" key="8">
    <source>
        <dbReference type="SAM" id="MobiDB-lite"/>
    </source>
</evidence>
<evidence type="ECO:0000259" key="9">
    <source>
        <dbReference type="PROSITE" id="PS51312"/>
    </source>
</evidence>
<dbReference type="EMBL" id="LSSL01002759">
    <property type="protein sequence ID" value="OLY81123.1"/>
    <property type="molecule type" value="Genomic_DNA"/>
</dbReference>
<comment type="caution">
    <text evidence="11">The sequence shown here is derived from an EMBL/GenBank/DDBJ whole genome shotgun (WGS) entry which is preliminary data.</text>
</comment>
<feature type="compositionally biased region" description="Polar residues" evidence="8">
    <location>
        <begin position="334"/>
        <end position="349"/>
    </location>
</feature>
<evidence type="ECO:0000256" key="5">
    <source>
        <dbReference type="ARBA" id="ARBA00022927"/>
    </source>
</evidence>
<dbReference type="PANTHER" id="PTHR23306:SF3">
    <property type="entry name" value="TUMOR SUPPRESSOR PROTEIN 101"/>
    <property type="match status" value="1"/>
</dbReference>
<keyword evidence="3 7" id="KW-0813">Transport</keyword>
<dbReference type="Pfam" id="PF09454">
    <property type="entry name" value="Vps23_core"/>
    <property type="match status" value="1"/>
</dbReference>
<gene>
    <name evidence="11" type="ORF">AYI68_g4775</name>
</gene>
<evidence type="ECO:0000313" key="12">
    <source>
        <dbReference type="Proteomes" id="UP000187455"/>
    </source>
</evidence>
<comment type="subcellular location">
    <subcellularLocation>
        <location evidence="1">Endosome</location>
    </subcellularLocation>
</comment>
<feature type="compositionally biased region" description="Polar residues" evidence="8">
    <location>
        <begin position="363"/>
        <end position="403"/>
    </location>
</feature>
<accession>A0A1R0GW45</accession>
<dbReference type="GO" id="GO:0043162">
    <property type="term" value="P:ubiquitin-dependent protein catabolic process via the multivesicular body sorting pathway"/>
    <property type="evidence" value="ECO:0007669"/>
    <property type="project" value="UniProtKB-ARBA"/>
</dbReference>
<dbReference type="GO" id="GO:0043130">
    <property type="term" value="F:ubiquitin binding"/>
    <property type="evidence" value="ECO:0007669"/>
    <property type="project" value="TreeGrafter"/>
</dbReference>
<keyword evidence="12" id="KW-1185">Reference proteome</keyword>
<dbReference type="SUPFAM" id="SSF54495">
    <property type="entry name" value="UBC-like"/>
    <property type="match status" value="1"/>
</dbReference>
<protein>
    <submittedName>
        <fullName evidence="11">Tumor susceptibility gene 101 protein</fullName>
    </submittedName>
</protein>
<dbReference type="InterPro" id="IPR052070">
    <property type="entry name" value="ESCRT-I_UEV_domain"/>
</dbReference>
<keyword evidence="6" id="KW-0175">Coiled coil</keyword>
<evidence type="ECO:0000256" key="1">
    <source>
        <dbReference type="ARBA" id="ARBA00004177"/>
    </source>
</evidence>
<name>A0A1R0GW45_9FUNG</name>
<keyword evidence="4" id="KW-0967">Endosome</keyword>
<dbReference type="GO" id="GO:0072666">
    <property type="term" value="P:establishment of protein localization to vacuole"/>
    <property type="evidence" value="ECO:0007669"/>
    <property type="project" value="UniProtKB-ARBA"/>
</dbReference>
<evidence type="ECO:0000256" key="3">
    <source>
        <dbReference type="ARBA" id="ARBA00022448"/>
    </source>
</evidence>
<dbReference type="Proteomes" id="UP000187455">
    <property type="component" value="Unassembled WGS sequence"/>
</dbReference>
<dbReference type="InterPro" id="IPR016135">
    <property type="entry name" value="UBQ-conjugating_enzyme/RWD"/>
</dbReference>
<dbReference type="AlphaFoldDB" id="A0A1R0GW45"/>
<dbReference type="InterPro" id="IPR017916">
    <property type="entry name" value="SB_dom"/>
</dbReference>